<keyword evidence="4 6" id="KW-0206">Cytoskeleton</keyword>
<comment type="function">
    <text evidence="6">Functions as component of the Arp2/3 complex which is involved in regulation of actin polymerization and together with an activating nucleation-promoting factor (NPF) mediates the formation of branched actin networks. Arp2/3 complex plays a critical role in the control of cell morphogenesis via the modulation of cell polarity development.</text>
</comment>
<comment type="function">
    <text evidence="5">Functions as a component of the Arp2/3 complex which is involved in regulation of actin polymerization and together with an activating nucleation-promoting factor (NPF) mediates the formation of branched actin networks.</text>
</comment>
<keyword evidence="8" id="KW-1185">Reference proteome</keyword>
<evidence type="ECO:0000256" key="1">
    <source>
        <dbReference type="ARBA" id="ARBA00004245"/>
    </source>
</evidence>
<dbReference type="Pfam" id="PF04699">
    <property type="entry name" value="P16-Arc"/>
    <property type="match status" value="1"/>
</dbReference>
<dbReference type="InterPro" id="IPR006789">
    <property type="entry name" value="ARPC5"/>
</dbReference>
<dbReference type="InterPro" id="IPR036743">
    <property type="entry name" value="ARPC5_sf"/>
</dbReference>
<dbReference type="GO" id="GO:0005885">
    <property type="term" value="C:Arp2/3 protein complex"/>
    <property type="evidence" value="ECO:0007669"/>
    <property type="project" value="InterPro"/>
</dbReference>
<dbReference type="Proteomes" id="UP000285301">
    <property type="component" value="Unassembled WGS sequence"/>
</dbReference>
<evidence type="ECO:0000313" key="7">
    <source>
        <dbReference type="EMBL" id="RWS16361.1"/>
    </source>
</evidence>
<comment type="caution">
    <text evidence="7">The sequence shown here is derived from an EMBL/GenBank/DDBJ whole genome shotgun (WGS) entry which is preliminary data.</text>
</comment>
<dbReference type="AlphaFoldDB" id="A0A3S4RHU7"/>
<dbReference type="EMBL" id="NCKU01000241">
    <property type="protein sequence ID" value="RWS16361.1"/>
    <property type="molecule type" value="Genomic_DNA"/>
</dbReference>
<dbReference type="PANTHER" id="PTHR12644">
    <property type="entry name" value="ARP2/3 COMPLEX 16 KD SUBUNIT P16-ARC"/>
    <property type="match status" value="1"/>
</dbReference>
<gene>
    <name evidence="7" type="ORF">B4U79_08530</name>
</gene>
<proteinExistence type="inferred from homology"/>
<dbReference type="GO" id="GO:0030833">
    <property type="term" value="P:regulation of actin filament polymerization"/>
    <property type="evidence" value="ECO:0007669"/>
    <property type="project" value="InterPro"/>
</dbReference>
<dbReference type="OrthoDB" id="429520at2759"/>
<evidence type="ECO:0000256" key="2">
    <source>
        <dbReference type="ARBA" id="ARBA00006084"/>
    </source>
</evidence>
<dbReference type="GO" id="GO:0034314">
    <property type="term" value="P:Arp2/3 complex-mediated actin nucleation"/>
    <property type="evidence" value="ECO:0007669"/>
    <property type="project" value="InterPro"/>
</dbReference>
<dbReference type="SUPFAM" id="SSF69103">
    <property type="entry name" value="Arp2/3 complex 16 kDa subunit ARPC5"/>
    <property type="match status" value="1"/>
</dbReference>
<name>A0A3S4RHU7_9ACAR</name>
<evidence type="ECO:0000256" key="5">
    <source>
        <dbReference type="ARBA" id="ARBA00060329"/>
    </source>
</evidence>
<organism evidence="7 8">
    <name type="scientific">Dinothrombium tinctorium</name>
    <dbReference type="NCBI Taxonomy" id="1965070"/>
    <lineage>
        <taxon>Eukaryota</taxon>
        <taxon>Metazoa</taxon>
        <taxon>Ecdysozoa</taxon>
        <taxon>Arthropoda</taxon>
        <taxon>Chelicerata</taxon>
        <taxon>Arachnida</taxon>
        <taxon>Acari</taxon>
        <taxon>Acariformes</taxon>
        <taxon>Trombidiformes</taxon>
        <taxon>Prostigmata</taxon>
        <taxon>Anystina</taxon>
        <taxon>Parasitengona</taxon>
        <taxon>Trombidioidea</taxon>
        <taxon>Trombidiidae</taxon>
        <taxon>Dinothrombium</taxon>
    </lineage>
</organism>
<evidence type="ECO:0000256" key="4">
    <source>
        <dbReference type="ARBA" id="ARBA00023212"/>
    </source>
</evidence>
<reference evidence="7 8" key="1">
    <citation type="journal article" date="2018" name="Gigascience">
        <title>Genomes of trombidid mites reveal novel predicted allergens and laterally-transferred genes associated with secondary metabolism.</title>
        <authorList>
            <person name="Dong X."/>
            <person name="Chaisiri K."/>
            <person name="Xia D."/>
            <person name="Armstrong S.D."/>
            <person name="Fang Y."/>
            <person name="Donnelly M.J."/>
            <person name="Kadowaki T."/>
            <person name="McGarry J.W."/>
            <person name="Darby A.C."/>
            <person name="Makepeace B.L."/>
        </authorList>
    </citation>
    <scope>NUCLEOTIDE SEQUENCE [LARGE SCALE GENOMIC DNA]</scope>
    <source>
        <strain evidence="7">UoL-WK</strain>
    </source>
</reference>
<accession>A0A3S4RHU7</accession>
<dbReference type="FunFam" id="1.25.40.190:FF:000003">
    <property type="entry name" value="Actin-related protein 2/3 complex subunit 5"/>
    <property type="match status" value="1"/>
</dbReference>
<keyword evidence="3" id="KW-0963">Cytoplasm</keyword>
<dbReference type="STRING" id="1965070.A0A3S4RHU7"/>
<protein>
    <recommendedName>
        <fullName evidence="6">Actin-related protein 2/3 complex subunit 5</fullName>
    </recommendedName>
</protein>
<evidence type="ECO:0000313" key="8">
    <source>
        <dbReference type="Proteomes" id="UP000285301"/>
    </source>
</evidence>
<evidence type="ECO:0000256" key="3">
    <source>
        <dbReference type="ARBA" id="ARBA00022490"/>
    </source>
</evidence>
<evidence type="ECO:0000256" key="6">
    <source>
        <dbReference type="RuleBase" id="RU004301"/>
    </source>
</evidence>
<comment type="subcellular location">
    <subcellularLocation>
        <location evidence="1">Cytoplasm</location>
        <location evidence="1">Cytoskeleton</location>
    </subcellularLocation>
</comment>
<dbReference type="Gene3D" id="1.25.40.190">
    <property type="entry name" value="Actin-related protein 2/3 complex subunit 5"/>
    <property type="match status" value="1"/>
</dbReference>
<sequence>MAKKQTNGFRKIDIDQYNDDLFKEEESVDVQSPVTGVDEQEVNRLLQSGKHVEAIKYLISVCPLNSKNQAAKDCALNLMMQAMSAVKTSEMDKVIDALDIDQIDIIMKYIYRGFENPSDNRSGHLLIWHEKAYTKAGLGSIVRVLTDKKRV</sequence>
<comment type="similarity">
    <text evidence="2 6">Belongs to the ARPC5 family.</text>
</comment>
<dbReference type="PIRSF" id="PIRSF039096">
    <property type="entry name" value="p16-ARC"/>
    <property type="match status" value="1"/>
</dbReference>